<dbReference type="PANTHER" id="PTHR11803">
    <property type="entry name" value="2-IMINOBUTANOATE/2-IMINOPROPANOATE DEAMINASE RIDA"/>
    <property type="match status" value="1"/>
</dbReference>
<accession>A0ABN2Z472</accession>
<dbReference type="NCBIfam" id="TIGR00004">
    <property type="entry name" value="Rid family detoxifying hydrolase"/>
    <property type="match status" value="1"/>
</dbReference>
<dbReference type="SUPFAM" id="SSF55298">
    <property type="entry name" value="YjgF-like"/>
    <property type="match status" value="1"/>
</dbReference>
<evidence type="ECO:0000313" key="3">
    <source>
        <dbReference type="EMBL" id="GAA2136458.1"/>
    </source>
</evidence>
<evidence type="ECO:0000313" key="4">
    <source>
        <dbReference type="Proteomes" id="UP001500443"/>
    </source>
</evidence>
<protein>
    <submittedName>
        <fullName evidence="3">RidA family protein</fullName>
    </submittedName>
</protein>
<comment type="caution">
    <text evidence="3">The sequence shown here is derived from an EMBL/GenBank/DDBJ whole genome shotgun (WGS) entry which is preliminary data.</text>
</comment>
<dbReference type="PANTHER" id="PTHR11803:SF58">
    <property type="entry name" value="PROTEIN HMF1-RELATED"/>
    <property type="match status" value="1"/>
</dbReference>
<dbReference type="InterPro" id="IPR035959">
    <property type="entry name" value="RutC-like_sf"/>
</dbReference>
<dbReference type="Pfam" id="PF01042">
    <property type="entry name" value="Ribonuc_L-PSP"/>
    <property type="match status" value="1"/>
</dbReference>
<gene>
    <name evidence="3" type="ORF">GCM10009802_45300</name>
</gene>
<feature type="region of interest" description="Disordered" evidence="2">
    <location>
        <begin position="1"/>
        <end position="29"/>
    </location>
</feature>
<proteinExistence type="inferred from homology"/>
<organism evidence="3 4">
    <name type="scientific">Streptomyces synnematoformans</name>
    <dbReference type="NCBI Taxonomy" id="415721"/>
    <lineage>
        <taxon>Bacteria</taxon>
        <taxon>Bacillati</taxon>
        <taxon>Actinomycetota</taxon>
        <taxon>Actinomycetes</taxon>
        <taxon>Kitasatosporales</taxon>
        <taxon>Streptomycetaceae</taxon>
        <taxon>Streptomyces</taxon>
    </lineage>
</organism>
<dbReference type="InterPro" id="IPR006056">
    <property type="entry name" value="RidA"/>
</dbReference>
<evidence type="ECO:0000256" key="2">
    <source>
        <dbReference type="SAM" id="MobiDB-lite"/>
    </source>
</evidence>
<dbReference type="CDD" id="cd00448">
    <property type="entry name" value="YjgF_YER057c_UK114_family"/>
    <property type="match status" value="1"/>
</dbReference>
<name>A0ABN2Z472_9ACTN</name>
<dbReference type="Proteomes" id="UP001500443">
    <property type="component" value="Unassembled WGS sequence"/>
</dbReference>
<sequence length="148" mass="16107">MTHVHPRDPEVPVNDTQQHTPAKRTVHTPNAVLPVGPFPQAVHAGDYLFISGTVPYDSETGQTVEGGIEEQTAHVMGSLRAILEAAGGTLDDLVKVTIHMKDVDDWARMNAVYRTYFGDYLPARMTMQSPPPLGFLVDIDAIAYLPAG</sequence>
<evidence type="ECO:0000256" key="1">
    <source>
        <dbReference type="ARBA" id="ARBA00010552"/>
    </source>
</evidence>
<dbReference type="Gene3D" id="3.30.1330.40">
    <property type="entry name" value="RutC-like"/>
    <property type="match status" value="1"/>
</dbReference>
<keyword evidence="4" id="KW-1185">Reference proteome</keyword>
<dbReference type="InterPro" id="IPR006175">
    <property type="entry name" value="YjgF/YER057c/UK114"/>
</dbReference>
<feature type="compositionally biased region" description="Basic and acidic residues" evidence="2">
    <location>
        <begin position="1"/>
        <end position="10"/>
    </location>
</feature>
<reference evidence="3 4" key="1">
    <citation type="journal article" date="2019" name="Int. J. Syst. Evol. Microbiol.">
        <title>The Global Catalogue of Microorganisms (GCM) 10K type strain sequencing project: providing services to taxonomists for standard genome sequencing and annotation.</title>
        <authorList>
            <consortium name="The Broad Institute Genomics Platform"/>
            <consortium name="The Broad Institute Genome Sequencing Center for Infectious Disease"/>
            <person name="Wu L."/>
            <person name="Ma J."/>
        </authorList>
    </citation>
    <scope>NUCLEOTIDE SEQUENCE [LARGE SCALE GENOMIC DNA]</scope>
    <source>
        <strain evidence="3 4">JCM 15481</strain>
    </source>
</reference>
<dbReference type="EMBL" id="BAAAPF010000175">
    <property type="protein sequence ID" value="GAA2136458.1"/>
    <property type="molecule type" value="Genomic_DNA"/>
</dbReference>
<comment type="similarity">
    <text evidence="1">Belongs to the RutC family.</text>
</comment>